<keyword evidence="3" id="KW-1185">Reference proteome</keyword>
<dbReference type="EMBL" id="CP045201">
    <property type="protein sequence ID" value="QOL80324.1"/>
    <property type="molecule type" value="Genomic_DNA"/>
</dbReference>
<dbReference type="RefSeq" id="WP_193082642.1">
    <property type="nucleotide sequence ID" value="NZ_CP045201.1"/>
</dbReference>
<accession>A0A7L9WKG3</accession>
<evidence type="ECO:0000313" key="3">
    <source>
        <dbReference type="Proteomes" id="UP000594118"/>
    </source>
</evidence>
<dbReference type="Gene3D" id="3.30.70.100">
    <property type="match status" value="1"/>
</dbReference>
<dbReference type="SUPFAM" id="SSF54909">
    <property type="entry name" value="Dimeric alpha+beta barrel"/>
    <property type="match status" value="1"/>
</dbReference>
<feature type="domain" description="ABM" evidence="1">
    <location>
        <begin position="10"/>
        <end position="71"/>
    </location>
</feature>
<reference evidence="2 3" key="1">
    <citation type="submission" date="2019-10" db="EMBL/GenBank/DDBJ databases">
        <title>Pseudopuniceibacterium sp. HQ09 islated from Antarctica.</title>
        <authorList>
            <person name="Liao L."/>
            <person name="Su S."/>
            <person name="Chen B."/>
            <person name="Yu Y."/>
        </authorList>
    </citation>
    <scope>NUCLEOTIDE SEQUENCE [LARGE SCALE GENOMIC DNA]</scope>
    <source>
        <strain evidence="2 3">HQ09</strain>
    </source>
</reference>
<dbReference type="GO" id="GO:0004497">
    <property type="term" value="F:monooxygenase activity"/>
    <property type="evidence" value="ECO:0007669"/>
    <property type="project" value="UniProtKB-KW"/>
</dbReference>
<gene>
    <name evidence="2" type="ORF">F3W81_05505</name>
</gene>
<dbReference type="InterPro" id="IPR007138">
    <property type="entry name" value="ABM_dom"/>
</dbReference>
<sequence>MADALYRIDKFIVPEAARDRFLDQVAQVHAVLRHCPGCLSEQVVEQCDGPGRFNIVTIAVWESAEAIEAAKRAVLASRGESGIDPASLIAELGITADMAVYREI</sequence>
<dbReference type="KEGG" id="pshq:F3W81_05505"/>
<dbReference type="AlphaFoldDB" id="A0A7L9WKG3"/>
<dbReference type="Pfam" id="PF03992">
    <property type="entry name" value="ABM"/>
    <property type="match status" value="1"/>
</dbReference>
<dbReference type="InterPro" id="IPR011008">
    <property type="entry name" value="Dimeric_a/b-barrel"/>
</dbReference>
<evidence type="ECO:0000259" key="1">
    <source>
        <dbReference type="Pfam" id="PF03992"/>
    </source>
</evidence>
<keyword evidence="2" id="KW-0503">Monooxygenase</keyword>
<name>A0A7L9WKG3_9RHOB</name>
<dbReference type="Proteomes" id="UP000594118">
    <property type="component" value="Chromosome"/>
</dbReference>
<keyword evidence="2" id="KW-0560">Oxidoreductase</keyword>
<evidence type="ECO:0000313" key="2">
    <source>
        <dbReference type="EMBL" id="QOL80324.1"/>
    </source>
</evidence>
<proteinExistence type="predicted"/>
<protein>
    <submittedName>
        <fullName evidence="2">Antibiotic biosynthesis monooxygenase</fullName>
    </submittedName>
</protein>
<organism evidence="2 3">
    <name type="scientific">Pseudooceanicola spongiae</name>
    <dbReference type="NCBI Taxonomy" id="2613965"/>
    <lineage>
        <taxon>Bacteria</taxon>
        <taxon>Pseudomonadati</taxon>
        <taxon>Pseudomonadota</taxon>
        <taxon>Alphaproteobacteria</taxon>
        <taxon>Rhodobacterales</taxon>
        <taxon>Paracoccaceae</taxon>
        <taxon>Pseudooceanicola</taxon>
    </lineage>
</organism>